<dbReference type="Proteomes" id="UP000187203">
    <property type="component" value="Unassembled WGS sequence"/>
</dbReference>
<organism evidence="1 2">
    <name type="scientific">Corchorus olitorius</name>
    <dbReference type="NCBI Taxonomy" id="93759"/>
    <lineage>
        <taxon>Eukaryota</taxon>
        <taxon>Viridiplantae</taxon>
        <taxon>Streptophyta</taxon>
        <taxon>Embryophyta</taxon>
        <taxon>Tracheophyta</taxon>
        <taxon>Spermatophyta</taxon>
        <taxon>Magnoliopsida</taxon>
        <taxon>eudicotyledons</taxon>
        <taxon>Gunneridae</taxon>
        <taxon>Pentapetalae</taxon>
        <taxon>rosids</taxon>
        <taxon>malvids</taxon>
        <taxon>Malvales</taxon>
        <taxon>Malvaceae</taxon>
        <taxon>Grewioideae</taxon>
        <taxon>Apeibeae</taxon>
        <taxon>Corchorus</taxon>
    </lineage>
</organism>
<name>A0A1R3H0H9_9ROSI</name>
<protein>
    <submittedName>
        <fullName evidence="1">Uncharacterized protein</fullName>
    </submittedName>
</protein>
<evidence type="ECO:0000313" key="1">
    <source>
        <dbReference type="EMBL" id="OMO63854.1"/>
    </source>
</evidence>
<evidence type="ECO:0000313" key="2">
    <source>
        <dbReference type="Proteomes" id="UP000187203"/>
    </source>
</evidence>
<sequence>MVSARLPQLNGYLSLNGGVAGEEIEEEGI</sequence>
<keyword evidence="2" id="KW-1185">Reference proteome</keyword>
<comment type="caution">
    <text evidence="1">The sequence shown here is derived from an EMBL/GenBank/DDBJ whole genome shotgun (WGS) entry which is preliminary data.</text>
</comment>
<dbReference type="EMBL" id="AWUE01021043">
    <property type="protein sequence ID" value="OMO63854.1"/>
    <property type="molecule type" value="Genomic_DNA"/>
</dbReference>
<reference evidence="2" key="1">
    <citation type="submission" date="2013-09" db="EMBL/GenBank/DDBJ databases">
        <title>Corchorus olitorius genome sequencing.</title>
        <authorList>
            <person name="Alam M."/>
            <person name="Haque M.S."/>
            <person name="Islam M.S."/>
            <person name="Emdad E.M."/>
            <person name="Islam M.M."/>
            <person name="Ahmed B."/>
            <person name="Halim A."/>
            <person name="Hossen Q.M.M."/>
            <person name="Hossain M.Z."/>
            <person name="Ahmed R."/>
            <person name="Khan M.M."/>
            <person name="Islam R."/>
            <person name="Rashid M.M."/>
            <person name="Khan S.A."/>
            <person name="Rahman M.S."/>
            <person name="Alam M."/>
            <person name="Yahiya A.S."/>
            <person name="Khan M.S."/>
            <person name="Azam M.S."/>
            <person name="Haque T."/>
            <person name="Lashkar M.Z.H."/>
            <person name="Akhand A.I."/>
            <person name="Morshed G."/>
            <person name="Roy S."/>
            <person name="Uddin K.S."/>
            <person name="Rabeya T."/>
            <person name="Hossain A.S."/>
            <person name="Chowdhury A."/>
            <person name="Snigdha A.R."/>
            <person name="Mortoza M.S."/>
            <person name="Matin S.A."/>
            <person name="Hoque S.M.E."/>
            <person name="Islam M.K."/>
            <person name="Roy D.K."/>
            <person name="Haider R."/>
            <person name="Moosa M.M."/>
            <person name="Elias S.M."/>
            <person name="Hasan A.M."/>
            <person name="Jahan S."/>
            <person name="Shafiuddin M."/>
            <person name="Mahmood N."/>
            <person name="Shommy N.S."/>
        </authorList>
    </citation>
    <scope>NUCLEOTIDE SEQUENCE [LARGE SCALE GENOMIC DNA]</scope>
    <source>
        <strain evidence="2">cv. O-4</strain>
    </source>
</reference>
<dbReference type="AlphaFoldDB" id="A0A1R3H0H9"/>
<proteinExistence type="predicted"/>
<accession>A0A1R3H0H9</accession>
<gene>
    <name evidence="1" type="ORF">COLO4_32189</name>
</gene>